<proteinExistence type="inferred from homology"/>
<dbReference type="Pfam" id="PF00149">
    <property type="entry name" value="Metallophos"/>
    <property type="match status" value="1"/>
</dbReference>
<comment type="caution">
    <text evidence="6">The sequence shown here is derived from an EMBL/GenBank/DDBJ whole genome shotgun (WGS) entry which is preliminary data.</text>
</comment>
<keyword evidence="1" id="KW-0479">Metal-binding</keyword>
<dbReference type="EMBL" id="BLAY01000050">
    <property type="protein sequence ID" value="GET38684.1"/>
    <property type="molecule type" value="Genomic_DNA"/>
</dbReference>
<dbReference type="Gene3D" id="3.60.21.10">
    <property type="match status" value="1"/>
</dbReference>
<gene>
    <name evidence="6" type="ORF">MiSe_34430</name>
</gene>
<evidence type="ECO:0000313" key="6">
    <source>
        <dbReference type="EMBL" id="GET38684.1"/>
    </source>
</evidence>
<keyword evidence="3" id="KW-0408">Iron</keyword>
<feature type="domain" description="Calcineurin-like phosphoesterase" evidence="5">
    <location>
        <begin position="71"/>
        <end position="164"/>
    </location>
</feature>
<sequence length="216" mass="24904">MRYKNYPVQKYYLVLSELLLTTEEIYWLDTIAAIQERCNFYNHNLTQIYLTIEESADMPTVQTISVPKSVILHLSDLHFGTLADANNWYGTLADDLNDLSSELDFNQIDALIISGDVANRSTEEEYHAAEKFITQLAGEFRIKRSHIIIVPGNHDLNWDLGDKAYEKCRENGRLVLKCNPELHQDLTTSETYIKLSEWNLIPWSTNIKELCITCPS</sequence>
<dbReference type="InterPro" id="IPR029052">
    <property type="entry name" value="Metallo-depent_PP-like"/>
</dbReference>
<keyword evidence="7" id="KW-1185">Reference proteome</keyword>
<dbReference type="SUPFAM" id="SSF56300">
    <property type="entry name" value="Metallo-dependent phosphatases"/>
    <property type="match status" value="1"/>
</dbReference>
<dbReference type="Proteomes" id="UP001050975">
    <property type="component" value="Unassembled WGS sequence"/>
</dbReference>
<reference evidence="6" key="1">
    <citation type="submission" date="2019-10" db="EMBL/GenBank/DDBJ databases">
        <title>Draft genome sequece of Microseira wollei NIES-4236.</title>
        <authorList>
            <person name="Yamaguchi H."/>
            <person name="Suzuki S."/>
            <person name="Kawachi M."/>
        </authorList>
    </citation>
    <scope>NUCLEOTIDE SEQUENCE</scope>
    <source>
        <strain evidence="6">NIES-4236</strain>
    </source>
</reference>
<dbReference type="RefSeq" id="WP_226582768.1">
    <property type="nucleotide sequence ID" value="NZ_BLAY01000050.1"/>
</dbReference>
<evidence type="ECO:0000256" key="1">
    <source>
        <dbReference type="ARBA" id="ARBA00022723"/>
    </source>
</evidence>
<evidence type="ECO:0000256" key="3">
    <source>
        <dbReference type="ARBA" id="ARBA00023004"/>
    </source>
</evidence>
<evidence type="ECO:0000256" key="2">
    <source>
        <dbReference type="ARBA" id="ARBA00022801"/>
    </source>
</evidence>
<dbReference type="PANTHER" id="PTHR42988">
    <property type="entry name" value="PHOSPHOHYDROLASE"/>
    <property type="match status" value="1"/>
</dbReference>
<protein>
    <recommendedName>
        <fullName evidence="5">Calcineurin-like phosphoesterase domain-containing protein</fullName>
    </recommendedName>
</protein>
<dbReference type="GO" id="GO:0016787">
    <property type="term" value="F:hydrolase activity"/>
    <property type="evidence" value="ECO:0007669"/>
    <property type="project" value="UniProtKB-KW"/>
</dbReference>
<dbReference type="InterPro" id="IPR004843">
    <property type="entry name" value="Calcineurin-like_PHP"/>
</dbReference>
<dbReference type="PANTHER" id="PTHR42988:SF2">
    <property type="entry name" value="CYCLIC NUCLEOTIDE PHOSPHODIESTERASE CBUA0032-RELATED"/>
    <property type="match status" value="1"/>
</dbReference>
<dbReference type="InterPro" id="IPR050884">
    <property type="entry name" value="CNP_phosphodiesterase-III"/>
</dbReference>
<name>A0AAV3XE15_9CYAN</name>
<organism evidence="6 7">
    <name type="scientific">Microseira wollei NIES-4236</name>
    <dbReference type="NCBI Taxonomy" id="2530354"/>
    <lineage>
        <taxon>Bacteria</taxon>
        <taxon>Bacillati</taxon>
        <taxon>Cyanobacteriota</taxon>
        <taxon>Cyanophyceae</taxon>
        <taxon>Oscillatoriophycideae</taxon>
        <taxon>Aerosakkonematales</taxon>
        <taxon>Aerosakkonemataceae</taxon>
        <taxon>Microseira</taxon>
    </lineage>
</organism>
<evidence type="ECO:0000313" key="7">
    <source>
        <dbReference type="Proteomes" id="UP001050975"/>
    </source>
</evidence>
<evidence type="ECO:0000259" key="5">
    <source>
        <dbReference type="Pfam" id="PF00149"/>
    </source>
</evidence>
<keyword evidence="2" id="KW-0378">Hydrolase</keyword>
<accession>A0AAV3XE15</accession>
<evidence type="ECO:0000256" key="4">
    <source>
        <dbReference type="ARBA" id="ARBA00025742"/>
    </source>
</evidence>
<comment type="similarity">
    <text evidence="4">Belongs to the cyclic nucleotide phosphodiesterase class-III family.</text>
</comment>
<dbReference type="AlphaFoldDB" id="A0AAV3XE15"/>
<dbReference type="GO" id="GO:0046872">
    <property type="term" value="F:metal ion binding"/>
    <property type="evidence" value="ECO:0007669"/>
    <property type="project" value="UniProtKB-KW"/>
</dbReference>